<evidence type="ECO:0000313" key="6">
    <source>
        <dbReference type="EMBL" id="GGD60014.1"/>
    </source>
</evidence>
<evidence type="ECO:0000256" key="3">
    <source>
        <dbReference type="ARBA" id="ARBA00022795"/>
    </source>
</evidence>
<comment type="subcellular location">
    <subcellularLocation>
        <location evidence="1">Cytoplasm</location>
        <location evidence="1">Cytosol</location>
    </subcellularLocation>
</comment>
<evidence type="ECO:0000256" key="5">
    <source>
        <dbReference type="ARBA" id="ARBA00093797"/>
    </source>
</evidence>
<evidence type="ECO:0000256" key="2">
    <source>
        <dbReference type="ARBA" id="ARBA00022490"/>
    </source>
</evidence>
<accession>A0A069NY83</accession>
<protein>
    <recommendedName>
        <fullName evidence="5">Flagellar protein FliT</fullName>
    </recommendedName>
</protein>
<evidence type="ECO:0000313" key="8">
    <source>
        <dbReference type="Proteomes" id="UP000027439"/>
    </source>
</evidence>
<dbReference type="AlphaFoldDB" id="A0A069NY83"/>
<reference evidence="7 8" key="2">
    <citation type="submission" date="2014-03" db="EMBL/GenBank/DDBJ databases">
        <title>Draft Genome Sequences of Four Burkholderia Strains.</title>
        <authorList>
            <person name="Liu X.Y."/>
            <person name="Li C.X."/>
            <person name="Xu J.H."/>
        </authorList>
    </citation>
    <scope>NUCLEOTIDE SEQUENCE [LARGE SCALE GENOMIC DNA]</scope>
    <source>
        <strain evidence="7 8">R27</strain>
    </source>
</reference>
<dbReference type="InterPro" id="IPR008622">
    <property type="entry name" value="FliT"/>
</dbReference>
<dbReference type="EMBL" id="JFHE01000019">
    <property type="protein sequence ID" value="KDR32644.1"/>
    <property type="molecule type" value="Genomic_DNA"/>
</dbReference>
<reference evidence="6" key="1">
    <citation type="journal article" date="2014" name="Int. J. Syst. Evol. Microbiol.">
        <title>Complete genome of a new Firmicutes species belonging to the dominant human colonic microbiota ('Ruminococcus bicirculans') reveals two chromosomes and a selective capacity to utilize plant glucans.</title>
        <authorList>
            <consortium name="NISC Comparative Sequencing Program"/>
            <person name="Wegmann U."/>
            <person name="Louis P."/>
            <person name="Goesmann A."/>
            <person name="Henrissat B."/>
            <person name="Duncan S.H."/>
            <person name="Flint H.J."/>
        </authorList>
    </citation>
    <scope>NUCLEOTIDE SEQUENCE</scope>
    <source>
        <strain evidence="6">CGMCC 1.11013</strain>
    </source>
</reference>
<dbReference type="Proteomes" id="UP000027439">
    <property type="component" value="Unassembled WGS sequence"/>
</dbReference>
<name>A0A069NY83_9BURK</name>
<evidence type="ECO:0000256" key="1">
    <source>
        <dbReference type="ARBA" id="ARBA00004514"/>
    </source>
</evidence>
<comment type="caution">
    <text evidence="7">The sequence shown here is derived from an EMBL/GenBank/DDBJ whole genome shotgun (WGS) entry which is preliminary data.</text>
</comment>
<evidence type="ECO:0000313" key="9">
    <source>
        <dbReference type="Proteomes" id="UP000597138"/>
    </source>
</evidence>
<proteinExistence type="predicted"/>
<dbReference type="Proteomes" id="UP000597138">
    <property type="component" value="Unassembled WGS sequence"/>
</dbReference>
<dbReference type="STRING" id="1071679.BG57_09405"/>
<sequence length="99" mass="10507">MSQHELLTNAVALTRAMAAAAAAGDWMEAARVAELRSPIIMQLQNDHDPATLQAARDIQALDASLMQTADAARVSLGKGFSEASARIDAASRYQQAARL</sequence>
<reference evidence="6" key="4">
    <citation type="submission" date="2024-05" db="EMBL/GenBank/DDBJ databases">
        <authorList>
            <person name="Sun Q."/>
            <person name="Zhou Y."/>
        </authorList>
    </citation>
    <scope>NUCLEOTIDE SEQUENCE</scope>
    <source>
        <strain evidence="6">CGMCC 1.11013</strain>
    </source>
</reference>
<keyword evidence="9" id="KW-1185">Reference proteome</keyword>
<evidence type="ECO:0000256" key="4">
    <source>
        <dbReference type="ARBA" id="ARBA00023186"/>
    </source>
</evidence>
<dbReference type="OrthoDB" id="9009188at2"/>
<reference evidence="9" key="3">
    <citation type="journal article" date="2019" name="Int. J. Syst. Evol. Microbiol.">
        <title>The Global Catalogue of Microorganisms (GCM) 10K type strain sequencing project: providing services to taxonomists for standard genome sequencing and annotation.</title>
        <authorList>
            <consortium name="The Broad Institute Genomics Platform"/>
            <consortium name="The Broad Institute Genome Sequencing Center for Infectious Disease"/>
            <person name="Wu L."/>
            <person name="Ma J."/>
        </authorList>
    </citation>
    <scope>NUCLEOTIDE SEQUENCE [LARGE SCALE GENOMIC DNA]</scope>
    <source>
        <strain evidence="9">CGMCC 1.11013</strain>
    </source>
</reference>
<keyword evidence="4" id="KW-0143">Chaperone</keyword>
<gene>
    <name evidence="7" type="ORF">BG57_09405</name>
    <name evidence="6" type="ORF">GCM10010985_12650</name>
</gene>
<dbReference type="EMBL" id="BMEG01000001">
    <property type="protein sequence ID" value="GGD60014.1"/>
    <property type="molecule type" value="Genomic_DNA"/>
</dbReference>
<keyword evidence="3" id="KW-1005">Bacterial flagellum biogenesis</keyword>
<keyword evidence="2" id="KW-0963">Cytoplasm</keyword>
<evidence type="ECO:0000313" key="7">
    <source>
        <dbReference type="EMBL" id="KDR32644.1"/>
    </source>
</evidence>
<dbReference type="RefSeq" id="WP_035967139.1">
    <property type="nucleotide sequence ID" value="NZ_BMEG01000001.1"/>
</dbReference>
<organism evidence="7 8">
    <name type="scientific">Caballeronia grimmiae</name>
    <dbReference type="NCBI Taxonomy" id="1071679"/>
    <lineage>
        <taxon>Bacteria</taxon>
        <taxon>Pseudomonadati</taxon>
        <taxon>Pseudomonadota</taxon>
        <taxon>Betaproteobacteria</taxon>
        <taxon>Burkholderiales</taxon>
        <taxon>Burkholderiaceae</taxon>
        <taxon>Caballeronia</taxon>
    </lineage>
</organism>
<dbReference type="Pfam" id="PF05400">
    <property type="entry name" value="FliT"/>
    <property type="match status" value="1"/>
</dbReference>